<sequence length="127" mass="14951">MQYTFEKVKENFPKKTYRSQRTLKKMHLGTYARTLINVLIPVKLFDLHQDIMNKCLDLIYELDDNSFVSSTEKGFSIIIETNTPTDIESETKQYTNNLLRELSNIEMEFASVDKITVQYGDAYYGEW</sequence>
<dbReference type="GeneID" id="14012731"/>
<protein>
    <submittedName>
        <fullName evidence="1">Uncharacterized protein</fullName>
    </submittedName>
</protein>
<keyword evidence="2" id="KW-1185">Reference proteome</keyword>
<dbReference type="EMBL" id="JQ513383">
    <property type="protein sequence ID" value="AFA44416.1"/>
    <property type="molecule type" value="Genomic_DNA"/>
</dbReference>
<accession>H6X3V0</accession>
<dbReference type="OrthoDB" id="23026at10239"/>
<proteinExistence type="predicted"/>
<dbReference type="Proteomes" id="UP000007524">
    <property type="component" value="Segment"/>
</dbReference>
<reference evidence="1 2" key="1">
    <citation type="journal article" date="2012" name="J. Virol.">
        <title>Genome of Klebsiella sp.-Infecting Bacteriophage vB_KleM_RaK2.</title>
        <authorList>
            <person name="Simoliunas E."/>
            <person name="Kaliniene L."/>
            <person name="Truncaite L."/>
            <person name="Klausa V."/>
            <person name="Zajanckauskaite A."/>
            <person name="Meskys R."/>
        </authorList>
    </citation>
    <scope>NUCLEOTIDE SEQUENCE [LARGE SCALE GENOMIC DNA]</scope>
</reference>
<name>H6X3V0_9CAUD</name>
<evidence type="ECO:0000313" key="2">
    <source>
        <dbReference type="Proteomes" id="UP000007524"/>
    </source>
</evidence>
<dbReference type="KEGG" id="vg:14012731"/>
<dbReference type="RefSeq" id="YP_007007298.1">
    <property type="nucleotide sequence ID" value="NC_019526.1"/>
</dbReference>
<organism evidence="1 2">
    <name type="scientific">Klebsiella phage vB_KleM_RaK2</name>
    <dbReference type="NCBI Taxonomy" id="1147094"/>
    <lineage>
        <taxon>Viruses</taxon>
        <taxon>Duplodnaviria</taxon>
        <taxon>Heunggongvirae</taxon>
        <taxon>Uroviricota</taxon>
        <taxon>Caudoviricetes</taxon>
        <taxon>Alcyoneusvirus</taxon>
        <taxon>Alcyoneusvirus RaK2</taxon>
    </lineage>
</organism>
<gene>
    <name evidence="1" type="ORF">RaK2_00143</name>
</gene>
<evidence type="ECO:0000313" key="1">
    <source>
        <dbReference type="EMBL" id="AFA44416.1"/>
    </source>
</evidence>